<sequence length="474" mass="50410">MAPMKTALFSLATLLLPSVVQAVQPIKVQGSEFINSVSGKRFQMIGVAYQPGGSSGFNSEAGTDPLSDANVCRRDAALMQRLGVNTLRVYNLNPDVNHDECASIFNAAGIYMILDVNSPLPNQSLNRGAPWESYSSDYLARVFQVVENFKAFPNLLGFFSGNEVINEESVVEVPGYIRAVTRDLKDYIAKQADRPIPVGYSAADVRPMLPDTAAYLSCAIAEEASSKIDLFGLNSYSWCGDASFHSSGYDTLVADFNATTIPIFFSEYGCNKVKPRIFTEVAALYSDQMTGVFSGGLIYEYTQEENNYGLVEFNDNNTASLLGDYDTLQKQFAALDFAKIQSADASATALTPKACSAELITGAAGNFSTNFTLPSRPSGVDDMINNGVPNAKTGRLVEVTETSVGETVYDSSGNPIKGLAVNRLADDQTNTPGSATGSSSGANPSQTGAAPRGGWMNSAVLIVGGLTLLAALSV</sequence>
<gene>
    <name evidence="12" type="ORF">GJ744_002125</name>
</gene>
<evidence type="ECO:0000256" key="9">
    <source>
        <dbReference type="ARBA" id="ARBA00025026"/>
    </source>
</evidence>
<dbReference type="EMBL" id="JAACFV010000135">
    <property type="protein sequence ID" value="KAF7504505.1"/>
    <property type="molecule type" value="Genomic_DNA"/>
</dbReference>
<feature type="region of interest" description="Disordered" evidence="11">
    <location>
        <begin position="426"/>
        <end position="451"/>
    </location>
</feature>
<accession>A0A8H7E0M7</accession>
<evidence type="ECO:0000256" key="1">
    <source>
        <dbReference type="ARBA" id="ARBA00004609"/>
    </source>
</evidence>
<evidence type="ECO:0000256" key="8">
    <source>
        <dbReference type="ARBA" id="ARBA00023288"/>
    </source>
</evidence>
<dbReference type="SUPFAM" id="SSF51445">
    <property type="entry name" value="(Trans)glycosidases"/>
    <property type="match status" value="1"/>
</dbReference>
<organism evidence="12 13">
    <name type="scientific">Endocarpon pusillum</name>
    <dbReference type="NCBI Taxonomy" id="364733"/>
    <lineage>
        <taxon>Eukaryota</taxon>
        <taxon>Fungi</taxon>
        <taxon>Dikarya</taxon>
        <taxon>Ascomycota</taxon>
        <taxon>Pezizomycotina</taxon>
        <taxon>Eurotiomycetes</taxon>
        <taxon>Chaetothyriomycetidae</taxon>
        <taxon>Verrucariales</taxon>
        <taxon>Verrucariaceae</taxon>
        <taxon>Endocarpon</taxon>
    </lineage>
</organism>
<keyword evidence="13" id="KW-1185">Reference proteome</keyword>
<feature type="compositionally biased region" description="Low complexity" evidence="11">
    <location>
        <begin position="429"/>
        <end position="445"/>
    </location>
</feature>
<dbReference type="GO" id="GO:0031505">
    <property type="term" value="P:fungal-type cell wall organization"/>
    <property type="evidence" value="ECO:0007669"/>
    <property type="project" value="TreeGrafter"/>
</dbReference>
<dbReference type="Pfam" id="PF03198">
    <property type="entry name" value="Glyco_hydro_72"/>
    <property type="match status" value="1"/>
</dbReference>
<keyword evidence="5 10" id="KW-0732">Signal</keyword>
<evidence type="ECO:0000256" key="4">
    <source>
        <dbReference type="ARBA" id="ARBA00022679"/>
    </source>
</evidence>
<dbReference type="GO" id="GO:0042124">
    <property type="term" value="F:1,3-beta-glucanosyltransferase activity"/>
    <property type="evidence" value="ECO:0007669"/>
    <property type="project" value="TreeGrafter"/>
</dbReference>
<keyword evidence="8 10" id="KW-0449">Lipoprotein</keyword>
<dbReference type="GO" id="GO:0071970">
    <property type="term" value="P:fungal-type cell wall (1-&gt;3)-beta-D-glucan biosynthetic process"/>
    <property type="evidence" value="ECO:0007669"/>
    <property type="project" value="TreeGrafter"/>
</dbReference>
<keyword evidence="7" id="KW-0325">Glycoprotein</keyword>
<dbReference type="GO" id="GO:0005886">
    <property type="term" value="C:plasma membrane"/>
    <property type="evidence" value="ECO:0007669"/>
    <property type="project" value="UniProtKB-SubCell"/>
</dbReference>
<name>A0A8H7E0M7_9EURO</name>
<comment type="caution">
    <text evidence="12">The sequence shown here is derived from an EMBL/GenBank/DDBJ whole genome shotgun (WGS) entry which is preliminary data.</text>
</comment>
<keyword evidence="6 10" id="KW-0472">Membrane</keyword>
<evidence type="ECO:0000256" key="2">
    <source>
        <dbReference type="ARBA" id="ARBA00007528"/>
    </source>
</evidence>
<dbReference type="FunFam" id="3.20.20.80:FF:000032">
    <property type="entry name" value="1,3-beta-glucanosyltransferase"/>
    <property type="match status" value="1"/>
</dbReference>
<reference evidence="12" key="1">
    <citation type="submission" date="2020-02" db="EMBL/GenBank/DDBJ databases">
        <authorList>
            <person name="Palmer J.M."/>
        </authorList>
    </citation>
    <scope>NUCLEOTIDE SEQUENCE</scope>
    <source>
        <strain evidence="12">EPUS1.4</strain>
        <tissue evidence="12">Thallus</tissue>
    </source>
</reference>
<dbReference type="PANTHER" id="PTHR31468">
    <property type="entry name" value="1,3-BETA-GLUCANOSYLTRANSFERASE GAS1"/>
    <property type="match status" value="1"/>
</dbReference>
<dbReference type="InterPro" id="IPR017853">
    <property type="entry name" value="GH"/>
</dbReference>
<feature type="signal peptide" evidence="10">
    <location>
        <begin position="1"/>
        <end position="22"/>
    </location>
</feature>
<evidence type="ECO:0000256" key="7">
    <source>
        <dbReference type="ARBA" id="ARBA00023180"/>
    </source>
</evidence>
<evidence type="ECO:0000256" key="5">
    <source>
        <dbReference type="ARBA" id="ARBA00022729"/>
    </source>
</evidence>
<evidence type="ECO:0000313" key="12">
    <source>
        <dbReference type="EMBL" id="KAF7504505.1"/>
    </source>
</evidence>
<dbReference type="InterPro" id="IPR004886">
    <property type="entry name" value="Glucanosyltransferase"/>
</dbReference>
<dbReference type="PANTHER" id="PTHR31468:SF4">
    <property type="entry name" value="1,3-BETA-GLUCANOSYLTRANSFERASE GAS3-RELATED"/>
    <property type="match status" value="1"/>
</dbReference>
<dbReference type="AlphaFoldDB" id="A0A8H7E0M7"/>
<dbReference type="OrthoDB" id="421038at2759"/>
<protein>
    <recommendedName>
        <fullName evidence="10">1,3-beta-glucanosyltransferase</fullName>
        <ecNumber evidence="10">2.4.1.-</ecNumber>
    </recommendedName>
</protein>
<comment type="function">
    <text evidence="9">Splits internally a 1,3-beta-glucan molecule and transfers the newly generated reducing end (the donor) to the non-reducing end of another 1,3-beta-glucan molecule (the acceptor) forming a 1,3-beta linkage, resulting in the elongation of 1,3-beta-glucan chains in the cell wall. Involved in cell wall morphogenesis.</text>
</comment>
<evidence type="ECO:0000256" key="11">
    <source>
        <dbReference type="SAM" id="MobiDB-lite"/>
    </source>
</evidence>
<evidence type="ECO:0000256" key="3">
    <source>
        <dbReference type="ARBA" id="ARBA00022622"/>
    </source>
</evidence>
<comment type="similarity">
    <text evidence="2 10">Belongs to the glycosyl hydrolase 72 family.</text>
</comment>
<dbReference type="EC" id="2.4.1.-" evidence="10"/>
<evidence type="ECO:0000313" key="13">
    <source>
        <dbReference type="Proteomes" id="UP000606974"/>
    </source>
</evidence>
<evidence type="ECO:0000256" key="6">
    <source>
        <dbReference type="ARBA" id="ARBA00023136"/>
    </source>
</evidence>
<proteinExistence type="inferred from homology"/>
<keyword evidence="4 10" id="KW-0808">Transferase</keyword>
<dbReference type="Gene3D" id="3.20.20.80">
    <property type="entry name" value="Glycosidases"/>
    <property type="match status" value="1"/>
</dbReference>
<comment type="subcellular location">
    <subcellularLocation>
        <location evidence="1 10">Cell membrane</location>
        <topology evidence="1 10">Lipid-anchor</topology>
        <topology evidence="1 10">GPI-anchor</topology>
    </subcellularLocation>
</comment>
<evidence type="ECO:0000256" key="10">
    <source>
        <dbReference type="RuleBase" id="RU361209"/>
    </source>
</evidence>
<dbReference type="GO" id="GO:0098552">
    <property type="term" value="C:side of membrane"/>
    <property type="evidence" value="ECO:0007669"/>
    <property type="project" value="UniProtKB-KW"/>
</dbReference>
<keyword evidence="3 10" id="KW-0336">GPI-anchor</keyword>
<dbReference type="Proteomes" id="UP000606974">
    <property type="component" value="Unassembled WGS sequence"/>
</dbReference>
<feature type="chain" id="PRO_5034457159" description="1,3-beta-glucanosyltransferase" evidence="10">
    <location>
        <begin position="23"/>
        <end position="474"/>
    </location>
</feature>